<dbReference type="PANTHER" id="PTHR31465">
    <property type="entry name" value="PROTEIN RTA1-RELATED"/>
    <property type="match status" value="1"/>
</dbReference>
<feature type="signal peptide" evidence="6">
    <location>
        <begin position="1"/>
        <end position="18"/>
    </location>
</feature>
<name>A0A084AU73_STACB</name>
<feature type="transmembrane region" description="Helical" evidence="5">
    <location>
        <begin position="247"/>
        <end position="269"/>
    </location>
</feature>
<dbReference type="EMBL" id="KL648556">
    <property type="protein sequence ID" value="KEY68852.1"/>
    <property type="molecule type" value="Genomic_DNA"/>
</dbReference>
<feature type="transmembrane region" description="Helical" evidence="5">
    <location>
        <begin position="331"/>
        <end position="351"/>
    </location>
</feature>
<keyword evidence="4 5" id="KW-0472">Membrane</keyword>
<feature type="transmembrane region" description="Helical" evidence="5">
    <location>
        <begin position="136"/>
        <end position="156"/>
    </location>
</feature>
<evidence type="ECO:0000256" key="2">
    <source>
        <dbReference type="ARBA" id="ARBA00022692"/>
    </source>
</evidence>
<evidence type="ECO:0000256" key="5">
    <source>
        <dbReference type="SAM" id="Phobius"/>
    </source>
</evidence>
<evidence type="ECO:0000313" key="7">
    <source>
        <dbReference type="EMBL" id="KEY68852.1"/>
    </source>
</evidence>
<feature type="transmembrane region" description="Helical" evidence="5">
    <location>
        <begin position="168"/>
        <end position="189"/>
    </location>
</feature>
<evidence type="ECO:0000313" key="8">
    <source>
        <dbReference type="Proteomes" id="UP000028045"/>
    </source>
</evidence>
<accession>A0A084AU73</accession>
<feature type="transmembrane region" description="Helical" evidence="5">
    <location>
        <begin position="201"/>
        <end position="227"/>
    </location>
</feature>
<gene>
    <name evidence="7" type="ORF">S7711_03791</name>
</gene>
<dbReference type="AlphaFoldDB" id="A0A084AU73"/>
<sequence>MIASLALLISATAAVAAGFPTPAETQFGLVQARQAPTTAHAVPTSIPTGDFTTTNYIIIDGVTNSHVTLPAQTIELVLPTCIQTITPDQNGYVPPGTCGAIWAYYPSFVVAVVFSCLFGVLLLLHTWQAIKYKNKWCWVIIMATLWETLAFTFRAISAKNQQSDGIYLVFQIFILLAPLWINAFAYMTLGRMIYFFHPSRSLFRVPATTMAAVFVLLDVCSFVIQLIGGGMASPSATPQDLERGLNIYMGGIGLQQFFIVVFSLLCIAFQSQMLSRSPGKIQAWGFVGTSWGPLLCVLYLSLVFVSIRVIYRLVEFSGGLEHDSPLNTQEAYFYVLEAGPMFLAIAGFNIVHPGRVITGPNAEMPGFIVYIKNFMHRRKGRESLEGDSSDGQQLMLKTARVSM</sequence>
<protein>
    <submittedName>
        <fullName evidence="7">Uncharacterized protein</fullName>
    </submittedName>
</protein>
<evidence type="ECO:0000256" key="6">
    <source>
        <dbReference type="SAM" id="SignalP"/>
    </source>
</evidence>
<proteinExistence type="predicted"/>
<dbReference type="HOGENOM" id="CLU_033465_3_0_1"/>
<dbReference type="GO" id="GO:0016020">
    <property type="term" value="C:membrane"/>
    <property type="evidence" value="ECO:0007669"/>
    <property type="project" value="UniProtKB-SubCell"/>
</dbReference>
<reference evidence="7 8" key="1">
    <citation type="journal article" date="2014" name="BMC Genomics">
        <title>Comparative genome sequencing reveals chemotype-specific gene clusters in the toxigenic black mold Stachybotrys.</title>
        <authorList>
            <person name="Semeiks J."/>
            <person name="Borek D."/>
            <person name="Otwinowski Z."/>
            <person name="Grishin N.V."/>
        </authorList>
    </citation>
    <scope>NUCLEOTIDE SEQUENCE [LARGE SCALE GENOMIC DNA]</scope>
    <source>
        <strain evidence="8">CBS 109288 / IBT 7711</strain>
    </source>
</reference>
<dbReference type="Pfam" id="PF04479">
    <property type="entry name" value="RTA1"/>
    <property type="match status" value="1"/>
</dbReference>
<keyword evidence="8" id="KW-1185">Reference proteome</keyword>
<comment type="subcellular location">
    <subcellularLocation>
        <location evidence="1">Membrane</location>
        <topology evidence="1">Multi-pass membrane protein</topology>
    </subcellularLocation>
</comment>
<keyword evidence="2 5" id="KW-0812">Transmembrane</keyword>
<dbReference type="Proteomes" id="UP000028045">
    <property type="component" value="Unassembled WGS sequence"/>
</dbReference>
<feature type="transmembrane region" description="Helical" evidence="5">
    <location>
        <begin position="102"/>
        <end position="124"/>
    </location>
</feature>
<feature type="chain" id="PRO_5001771046" evidence="6">
    <location>
        <begin position="19"/>
        <end position="403"/>
    </location>
</feature>
<evidence type="ECO:0000256" key="4">
    <source>
        <dbReference type="ARBA" id="ARBA00023136"/>
    </source>
</evidence>
<organism evidence="7 8">
    <name type="scientific">Stachybotrys chartarum (strain CBS 109288 / IBT 7711)</name>
    <name type="common">Toxic black mold</name>
    <name type="synonym">Stilbospora chartarum</name>
    <dbReference type="NCBI Taxonomy" id="1280523"/>
    <lineage>
        <taxon>Eukaryota</taxon>
        <taxon>Fungi</taxon>
        <taxon>Dikarya</taxon>
        <taxon>Ascomycota</taxon>
        <taxon>Pezizomycotina</taxon>
        <taxon>Sordariomycetes</taxon>
        <taxon>Hypocreomycetidae</taxon>
        <taxon>Hypocreales</taxon>
        <taxon>Stachybotryaceae</taxon>
        <taxon>Stachybotrys</taxon>
    </lineage>
</organism>
<keyword evidence="6" id="KW-0732">Signal</keyword>
<dbReference type="InterPro" id="IPR007568">
    <property type="entry name" value="RTA1"/>
</dbReference>
<keyword evidence="3 5" id="KW-1133">Transmembrane helix</keyword>
<feature type="transmembrane region" description="Helical" evidence="5">
    <location>
        <begin position="290"/>
        <end position="311"/>
    </location>
</feature>
<dbReference type="OrthoDB" id="5384040at2759"/>
<evidence type="ECO:0000256" key="3">
    <source>
        <dbReference type="ARBA" id="ARBA00022989"/>
    </source>
</evidence>
<evidence type="ECO:0000256" key="1">
    <source>
        <dbReference type="ARBA" id="ARBA00004141"/>
    </source>
</evidence>
<dbReference type="PANTHER" id="PTHR31465:SF15">
    <property type="entry name" value="LIPID TRANSPORTER ATNI-RELATED"/>
    <property type="match status" value="1"/>
</dbReference>